<dbReference type="Proteomes" id="UP000001064">
    <property type="component" value="Unassembled WGS sequence"/>
</dbReference>
<reference evidence="2" key="1">
    <citation type="journal article" date="2011" name="Genome Biol.">
        <title>Comparative genomics of the social amoebae Dictyostelium discoideum and Dictyostelium purpureum.</title>
        <authorList>
            <consortium name="US DOE Joint Genome Institute (JGI-PGF)"/>
            <person name="Sucgang R."/>
            <person name="Kuo A."/>
            <person name="Tian X."/>
            <person name="Salerno W."/>
            <person name="Parikh A."/>
            <person name="Feasley C.L."/>
            <person name="Dalin E."/>
            <person name="Tu H."/>
            <person name="Huang E."/>
            <person name="Barry K."/>
            <person name="Lindquist E."/>
            <person name="Shapiro H."/>
            <person name="Bruce D."/>
            <person name="Schmutz J."/>
            <person name="Salamov A."/>
            <person name="Fey P."/>
            <person name="Gaudet P."/>
            <person name="Anjard C."/>
            <person name="Babu M.M."/>
            <person name="Basu S."/>
            <person name="Bushmanova Y."/>
            <person name="van der Wel H."/>
            <person name="Katoh-Kurasawa M."/>
            <person name="Dinh C."/>
            <person name="Coutinho P.M."/>
            <person name="Saito T."/>
            <person name="Elias M."/>
            <person name="Schaap P."/>
            <person name="Kay R.R."/>
            <person name="Henrissat B."/>
            <person name="Eichinger L."/>
            <person name="Rivero F."/>
            <person name="Putnam N.H."/>
            <person name="West C.M."/>
            <person name="Loomis W.F."/>
            <person name="Chisholm R.L."/>
            <person name="Shaulsky G."/>
            <person name="Strassmann J.E."/>
            <person name="Queller D.C."/>
            <person name="Kuspa A."/>
            <person name="Grigoriev I.V."/>
        </authorList>
    </citation>
    <scope>NUCLEOTIDE SEQUENCE [LARGE SCALE GENOMIC DNA]</scope>
    <source>
        <strain evidence="2">QSDP1</strain>
    </source>
</reference>
<evidence type="ECO:0000313" key="1">
    <source>
        <dbReference type="EMBL" id="EGC29291.1"/>
    </source>
</evidence>
<name>F1A3E4_DICPU</name>
<dbReference type="AlphaFoldDB" id="F1A3E4"/>
<keyword evidence="2" id="KW-1185">Reference proteome</keyword>
<dbReference type="GeneID" id="10506186"/>
<evidence type="ECO:0000313" key="2">
    <source>
        <dbReference type="Proteomes" id="UP000001064"/>
    </source>
</evidence>
<protein>
    <submittedName>
        <fullName evidence="1">Uncharacterized protein</fullName>
    </submittedName>
</protein>
<dbReference type="InParanoid" id="F1A3E4"/>
<dbReference type="KEGG" id="dpp:DICPUDRAFT_84681"/>
<dbReference type="RefSeq" id="XP_003294189.1">
    <property type="nucleotide sequence ID" value="XM_003294141.1"/>
</dbReference>
<dbReference type="VEuPathDB" id="AmoebaDB:DICPUDRAFT_84681"/>
<proteinExistence type="predicted"/>
<gene>
    <name evidence="1" type="ORF">DICPUDRAFT_84681</name>
</gene>
<dbReference type="EMBL" id="GL871454">
    <property type="protein sequence ID" value="EGC29291.1"/>
    <property type="molecule type" value="Genomic_DNA"/>
</dbReference>
<sequence>MKNKPDNNNESRQKIVSILEDIPKEISKDWEKITTQALFKTKYDIFLRDQLPFFLDIITELENKWTLKKYEENPDEYIQSFKDKMNDLPQIVIEKDKVQDIKSTVTIT</sequence>
<accession>F1A3E4</accession>
<organism evidence="1 2">
    <name type="scientific">Dictyostelium purpureum</name>
    <name type="common">Slime mold</name>
    <dbReference type="NCBI Taxonomy" id="5786"/>
    <lineage>
        <taxon>Eukaryota</taxon>
        <taxon>Amoebozoa</taxon>
        <taxon>Evosea</taxon>
        <taxon>Eumycetozoa</taxon>
        <taxon>Dictyostelia</taxon>
        <taxon>Dictyosteliales</taxon>
        <taxon>Dictyosteliaceae</taxon>
        <taxon>Dictyostelium</taxon>
    </lineage>
</organism>